<dbReference type="AlphaFoldDB" id="A0A7X5UMC5"/>
<comment type="caution">
    <text evidence="2">The sequence shown here is derived from an EMBL/GenBank/DDBJ whole genome shotgun (WGS) entry which is preliminary data.</text>
</comment>
<reference evidence="2 3" key="1">
    <citation type="submission" date="2020-03" db="EMBL/GenBank/DDBJ databases">
        <title>Sequencing the genomes of 1000 actinobacteria strains.</title>
        <authorList>
            <person name="Klenk H.-P."/>
        </authorList>
    </citation>
    <scope>NUCLEOTIDE SEQUENCE [LARGE SCALE GENOMIC DNA]</scope>
    <source>
        <strain evidence="2 3">DSM 45685</strain>
    </source>
</reference>
<keyword evidence="1" id="KW-0472">Membrane</keyword>
<keyword evidence="1" id="KW-1133">Transmembrane helix</keyword>
<dbReference type="Proteomes" id="UP000545493">
    <property type="component" value="Unassembled WGS sequence"/>
</dbReference>
<proteinExistence type="predicted"/>
<organism evidence="2 3">
    <name type="scientific">Saccharomonospora amisosensis</name>
    <dbReference type="NCBI Taxonomy" id="1128677"/>
    <lineage>
        <taxon>Bacteria</taxon>
        <taxon>Bacillati</taxon>
        <taxon>Actinomycetota</taxon>
        <taxon>Actinomycetes</taxon>
        <taxon>Pseudonocardiales</taxon>
        <taxon>Pseudonocardiaceae</taxon>
        <taxon>Saccharomonospora</taxon>
    </lineage>
</organism>
<gene>
    <name evidence="2" type="ORF">FHU38_000979</name>
</gene>
<sequence length="66" mass="6568">MIRGRIGRIAKAVVAAVGGLATALTPVVADEVIGLDELGTVVSAIVVAVGTVAAVWRVPNRSSTDG</sequence>
<feature type="transmembrane region" description="Helical" evidence="1">
    <location>
        <begin position="39"/>
        <end position="58"/>
    </location>
</feature>
<protein>
    <submittedName>
        <fullName evidence="2">Uncharacterized protein</fullName>
    </submittedName>
</protein>
<evidence type="ECO:0000313" key="3">
    <source>
        <dbReference type="Proteomes" id="UP000545493"/>
    </source>
</evidence>
<accession>A0A7X5UMC5</accession>
<name>A0A7X5UMC5_9PSEU</name>
<dbReference type="EMBL" id="JAAOYM010000001">
    <property type="protein sequence ID" value="NIJ10635.1"/>
    <property type="molecule type" value="Genomic_DNA"/>
</dbReference>
<keyword evidence="1" id="KW-0812">Transmembrane</keyword>
<dbReference type="RefSeq" id="WP_167166887.1">
    <property type="nucleotide sequence ID" value="NZ_JAAOYM010000001.1"/>
</dbReference>
<keyword evidence="3" id="KW-1185">Reference proteome</keyword>
<evidence type="ECO:0000256" key="1">
    <source>
        <dbReference type="SAM" id="Phobius"/>
    </source>
</evidence>
<evidence type="ECO:0000313" key="2">
    <source>
        <dbReference type="EMBL" id="NIJ10635.1"/>
    </source>
</evidence>